<dbReference type="RefSeq" id="WP_198062908.1">
    <property type="nucleotide sequence ID" value="NZ_CP065856.1"/>
</dbReference>
<feature type="transmembrane region" description="Helical" evidence="2">
    <location>
        <begin position="215"/>
        <end position="233"/>
    </location>
</feature>
<keyword evidence="4" id="KW-1185">Reference proteome</keyword>
<feature type="transmembrane region" description="Helical" evidence="2">
    <location>
        <begin position="170"/>
        <end position="195"/>
    </location>
</feature>
<keyword evidence="2" id="KW-1133">Transmembrane helix</keyword>
<dbReference type="InterPro" id="IPR005240">
    <property type="entry name" value="DUF389"/>
</dbReference>
<reference evidence="3 4" key="1">
    <citation type="submission" date="2020-12" db="EMBL/GenBank/DDBJ databases">
        <title>Halosimplex halophilum sp. nov. and Halosimplex salinum sp. nov., two new members of the genus Halosimplex.</title>
        <authorList>
            <person name="Cui H.L."/>
        </authorList>
    </citation>
    <scope>NUCLEOTIDE SEQUENCE [LARGE SCALE GENOMIC DNA]</scope>
    <source>
        <strain evidence="3 4">YGH94</strain>
    </source>
</reference>
<feature type="transmembrane region" description="Helical" evidence="2">
    <location>
        <begin position="112"/>
        <end position="130"/>
    </location>
</feature>
<feature type="region of interest" description="Disordered" evidence="1">
    <location>
        <begin position="427"/>
        <end position="485"/>
    </location>
</feature>
<evidence type="ECO:0000256" key="2">
    <source>
        <dbReference type="SAM" id="Phobius"/>
    </source>
</evidence>
<evidence type="ECO:0000313" key="4">
    <source>
        <dbReference type="Proteomes" id="UP000595001"/>
    </source>
</evidence>
<accession>A0A7T3KWH1</accession>
<dbReference type="AlphaFoldDB" id="A0A7T3KWH1"/>
<proteinExistence type="predicted"/>
<dbReference type="OrthoDB" id="3266at2157"/>
<evidence type="ECO:0000256" key="1">
    <source>
        <dbReference type="SAM" id="MobiDB-lite"/>
    </source>
</evidence>
<organism evidence="3 4">
    <name type="scientific">Halosimplex litoreum</name>
    <dbReference type="NCBI Taxonomy" id="1198301"/>
    <lineage>
        <taxon>Archaea</taxon>
        <taxon>Methanobacteriati</taxon>
        <taxon>Methanobacteriota</taxon>
        <taxon>Stenosarchaea group</taxon>
        <taxon>Halobacteria</taxon>
        <taxon>Halobacteriales</taxon>
        <taxon>Haloarculaceae</taxon>
        <taxon>Halosimplex</taxon>
    </lineage>
</organism>
<dbReference type="PANTHER" id="PTHR20992">
    <property type="entry name" value="AT15442P-RELATED"/>
    <property type="match status" value="1"/>
</dbReference>
<dbReference type="Pfam" id="PF04087">
    <property type="entry name" value="DUF389"/>
    <property type="match status" value="1"/>
</dbReference>
<gene>
    <name evidence="3" type="ORF">I7X12_05780</name>
</gene>
<feature type="transmembrane region" description="Helical" evidence="2">
    <location>
        <begin position="314"/>
        <end position="336"/>
    </location>
</feature>
<dbReference type="GeneID" id="60587983"/>
<evidence type="ECO:0000313" key="3">
    <source>
        <dbReference type="EMBL" id="QPV64134.1"/>
    </source>
</evidence>
<dbReference type="NCBIfam" id="TIGR00341">
    <property type="entry name" value="TIGR00341 family protein"/>
    <property type="match status" value="1"/>
</dbReference>
<feature type="transmembrane region" description="Helical" evidence="2">
    <location>
        <begin position="268"/>
        <end position="293"/>
    </location>
</feature>
<protein>
    <submittedName>
        <fullName evidence="3">TIGR00341 family protein</fullName>
    </submittedName>
</protein>
<sequence>MRLVQVLIPEGNRAPVLDALDEEGIDYAVFDEVGRGDFEAMAQFPVPPGGVEPVLEDLVAAGIREDSYTIVVPTETVVSQRLSALAEKFPGLRISREELYARAQDLAPANSTFFAFLLLSTVIATTGLLLDSAATIIGAMVVAPLMGPAISASVGTILDEPKMARRGAVLQATGLVAAIATAAVMGLVLQQTILVPPGLDITTIPQVAERTSPNFLSLFLALGSGLAGSISIMRGSGSTLVGVAIAVALVPPAATAGLGIAFGPPGVVVAATVLVVVNLLAINVSALVLFYLSGFKPIDAGQFEGVRASVFSRVVVLAVAIAVLSIALGAVTWTTYQTQSFEQRVSGELQQRFDEADVEGVELLSVGVDYEPIDLILGNEARVNVLVGLPRNETAPPDLAQRWDDQLSAEFDREMVVRVGFVEEQLSEGDVAGSEPATGDGTTFGGGTLSESESGFGPDAPTAGLRPGRSEPRGDGESVAGRPSVDRTVWVPSLLCQ</sequence>
<feature type="transmembrane region" description="Helical" evidence="2">
    <location>
        <begin position="240"/>
        <end position="262"/>
    </location>
</feature>
<dbReference type="Proteomes" id="UP000595001">
    <property type="component" value="Chromosome"/>
</dbReference>
<name>A0A7T3KWH1_9EURY</name>
<dbReference type="KEGG" id="hlt:I7X12_05780"/>
<dbReference type="EMBL" id="CP065856">
    <property type="protein sequence ID" value="QPV64134.1"/>
    <property type="molecule type" value="Genomic_DNA"/>
</dbReference>
<keyword evidence="2" id="KW-0812">Transmembrane</keyword>
<keyword evidence="2" id="KW-0472">Membrane</keyword>
<dbReference type="PANTHER" id="PTHR20992:SF9">
    <property type="entry name" value="AT15442P-RELATED"/>
    <property type="match status" value="1"/>
</dbReference>
<feature type="transmembrane region" description="Helical" evidence="2">
    <location>
        <begin position="136"/>
        <end position="158"/>
    </location>
</feature>